<dbReference type="AlphaFoldDB" id="A0A2S7SUG2"/>
<comment type="caution">
    <text evidence="1">The sequence shown here is derived from an EMBL/GenBank/DDBJ whole genome shotgun (WGS) entry which is preliminary data.</text>
</comment>
<dbReference type="EMBL" id="PPSL01000004">
    <property type="protein sequence ID" value="PQJ10267.1"/>
    <property type="molecule type" value="Genomic_DNA"/>
</dbReference>
<evidence type="ECO:0000313" key="1">
    <source>
        <dbReference type="EMBL" id="PQJ10267.1"/>
    </source>
</evidence>
<reference evidence="1 2" key="1">
    <citation type="submission" date="2018-01" db="EMBL/GenBank/DDBJ databases">
        <title>A novel member of the phylum Bacteroidetes isolated from glacier ice.</title>
        <authorList>
            <person name="Liu Q."/>
            <person name="Xin Y.-H."/>
        </authorList>
    </citation>
    <scope>NUCLEOTIDE SEQUENCE [LARGE SCALE GENOMIC DNA]</scope>
    <source>
        <strain evidence="1 2">RB1R16</strain>
    </source>
</reference>
<dbReference type="RefSeq" id="WP_105040276.1">
    <property type="nucleotide sequence ID" value="NZ_PPSL01000004.1"/>
</dbReference>
<keyword evidence="2" id="KW-1185">Reference proteome</keyword>
<gene>
    <name evidence="1" type="ORF">CJD36_016410</name>
</gene>
<organism evidence="1 2">
    <name type="scientific">Flavipsychrobacter stenotrophus</name>
    <dbReference type="NCBI Taxonomy" id="2077091"/>
    <lineage>
        <taxon>Bacteria</taxon>
        <taxon>Pseudomonadati</taxon>
        <taxon>Bacteroidota</taxon>
        <taxon>Chitinophagia</taxon>
        <taxon>Chitinophagales</taxon>
        <taxon>Chitinophagaceae</taxon>
        <taxon>Flavipsychrobacter</taxon>
    </lineage>
</organism>
<proteinExistence type="predicted"/>
<dbReference type="Proteomes" id="UP000239872">
    <property type="component" value="Unassembled WGS sequence"/>
</dbReference>
<evidence type="ECO:0000313" key="2">
    <source>
        <dbReference type="Proteomes" id="UP000239872"/>
    </source>
</evidence>
<sequence>MPVKLNSESNSQDAMSISLAEYNQGRTNFTSHYYRSSCNTNFGGQDLQIPWDTLQTDVNNFIANAQTTDVALRMVYCFDGATNALYLRIQICRMDELEQSLGTYALITTGCSWYKLWNGTLITTPDTSLQNAAYLNSFYYCANPPCTGTNVQQLAADTSASLYARTITFPWTQEILQMYIDNGSPTGAKICFGSTSYVHANSGESNIPFPHGLVLYLRNSAGQPMLDNNDTISVFHNKGADFGTLCPNVCGVYVLPKV</sequence>
<accession>A0A2S7SUG2</accession>
<name>A0A2S7SUG2_9BACT</name>
<protein>
    <submittedName>
        <fullName evidence="1">Uncharacterized protein</fullName>
    </submittedName>
</protein>